<name>A0A844H6F5_9RHOB</name>
<reference evidence="1 2" key="1">
    <citation type="submission" date="2019-11" db="EMBL/GenBank/DDBJ databases">
        <authorList>
            <person name="Dong K."/>
        </authorList>
    </citation>
    <scope>NUCLEOTIDE SEQUENCE [LARGE SCALE GENOMIC DNA]</scope>
    <source>
        <strain evidence="1 2">JCM 17370</strain>
    </source>
</reference>
<dbReference type="Proteomes" id="UP000442533">
    <property type="component" value="Unassembled WGS sequence"/>
</dbReference>
<comment type="caution">
    <text evidence="1">The sequence shown here is derived from an EMBL/GenBank/DDBJ whole genome shotgun (WGS) entry which is preliminary data.</text>
</comment>
<gene>
    <name evidence="1" type="ORF">GL279_17745</name>
</gene>
<dbReference type="EMBL" id="WMIF01000039">
    <property type="protein sequence ID" value="MTH36436.1"/>
    <property type="molecule type" value="Genomic_DNA"/>
</dbReference>
<accession>A0A844H6F5</accession>
<sequence>MAENDRTKVDGRQTLEFDLLDPETQERVIECIQKRGKISVVIEDRGVISADQLTAFKQLID</sequence>
<organism evidence="1 2">
    <name type="scientific">Paracoccus limosus</name>
    <dbReference type="NCBI Taxonomy" id="913252"/>
    <lineage>
        <taxon>Bacteria</taxon>
        <taxon>Pseudomonadati</taxon>
        <taxon>Pseudomonadota</taxon>
        <taxon>Alphaproteobacteria</taxon>
        <taxon>Rhodobacterales</taxon>
        <taxon>Paracoccaceae</taxon>
        <taxon>Paracoccus</taxon>
    </lineage>
</organism>
<keyword evidence="2" id="KW-1185">Reference proteome</keyword>
<protein>
    <submittedName>
        <fullName evidence="1">Uncharacterized protein</fullName>
    </submittedName>
</protein>
<dbReference type="OrthoDB" id="9897705at2"/>
<proteinExistence type="predicted"/>
<dbReference type="RefSeq" id="WP_155065949.1">
    <property type="nucleotide sequence ID" value="NZ_WMIF01000039.1"/>
</dbReference>
<evidence type="ECO:0000313" key="1">
    <source>
        <dbReference type="EMBL" id="MTH36436.1"/>
    </source>
</evidence>
<evidence type="ECO:0000313" key="2">
    <source>
        <dbReference type="Proteomes" id="UP000442533"/>
    </source>
</evidence>
<dbReference type="AlphaFoldDB" id="A0A844H6F5"/>